<evidence type="ECO:0000256" key="1">
    <source>
        <dbReference type="ARBA" id="ARBA00022729"/>
    </source>
</evidence>
<dbReference type="EMBL" id="CP001940">
    <property type="protein sequence ID" value="ADH86332.1"/>
    <property type="molecule type" value="Genomic_DNA"/>
</dbReference>
<dbReference type="RefSeq" id="WP_013163859.1">
    <property type="nucleotide sequence ID" value="NC_014216.1"/>
</dbReference>
<dbReference type="InterPro" id="IPR039565">
    <property type="entry name" value="BamD-like"/>
</dbReference>
<dbReference type="PANTHER" id="PTHR37423:SF1">
    <property type="entry name" value="OUTER MEMBRANE PROTEIN ASSEMBLY FACTOR BAMD"/>
    <property type="match status" value="1"/>
</dbReference>
<dbReference type="Proteomes" id="UP000001508">
    <property type="component" value="Chromosome"/>
</dbReference>
<reference evidence="8" key="1">
    <citation type="submission" date="2010-02" db="EMBL/GenBank/DDBJ databases">
        <title>Complete sequence of Desulfurivibrio alkaliphilus AHT2.</title>
        <authorList>
            <consortium name="US DOE Joint Genome Institute"/>
            <person name="Pitluck S."/>
            <person name="Chertkov O."/>
            <person name="Detter J.C."/>
            <person name="Han C."/>
            <person name="Tapia R."/>
            <person name="Larimer F."/>
            <person name="Land M."/>
            <person name="Hauser L."/>
            <person name="Kyrpides N."/>
            <person name="Mikhailova N."/>
            <person name="Sorokin D.Y."/>
            <person name="Muyzer G."/>
            <person name="Woyke T."/>
        </authorList>
    </citation>
    <scope>NUCLEOTIDE SEQUENCE [LARGE SCALE GENOMIC DNA]</scope>
    <source>
        <strain evidence="8">DSM 19089 / UNIQEM U267 / AHT2</strain>
    </source>
</reference>
<dbReference type="NCBIfam" id="TIGR03302">
    <property type="entry name" value="OM_YfiO"/>
    <property type="match status" value="1"/>
</dbReference>
<evidence type="ECO:0000256" key="3">
    <source>
        <dbReference type="ARBA" id="ARBA00023139"/>
    </source>
</evidence>
<dbReference type="InParanoid" id="D6Z457"/>
<evidence type="ECO:0000256" key="5">
    <source>
        <dbReference type="ARBA" id="ARBA00023288"/>
    </source>
</evidence>
<feature type="domain" description="Outer membrane lipoprotein BamD-like" evidence="6">
    <location>
        <begin position="55"/>
        <end position="221"/>
    </location>
</feature>
<accession>D6Z457</accession>
<dbReference type="STRING" id="589865.DaAHT2_1639"/>
<evidence type="ECO:0000256" key="2">
    <source>
        <dbReference type="ARBA" id="ARBA00023136"/>
    </source>
</evidence>
<dbReference type="GO" id="GO:1990063">
    <property type="term" value="C:Bam protein complex"/>
    <property type="evidence" value="ECO:0007669"/>
    <property type="project" value="TreeGrafter"/>
</dbReference>
<evidence type="ECO:0000256" key="4">
    <source>
        <dbReference type="ARBA" id="ARBA00023237"/>
    </source>
</evidence>
<keyword evidence="2" id="KW-0472">Membrane</keyword>
<evidence type="ECO:0000313" key="8">
    <source>
        <dbReference type="Proteomes" id="UP000001508"/>
    </source>
</evidence>
<keyword evidence="3" id="KW-0564">Palmitate</keyword>
<keyword evidence="8" id="KW-1185">Reference proteome</keyword>
<dbReference type="SUPFAM" id="SSF48452">
    <property type="entry name" value="TPR-like"/>
    <property type="match status" value="1"/>
</dbReference>
<dbReference type="KEGG" id="dak:DaAHT2_1639"/>
<keyword evidence="4" id="KW-0998">Cell outer membrane</keyword>
<dbReference type="HOGENOM" id="CLU_065982_2_0_7"/>
<proteinExistence type="inferred from homology"/>
<dbReference type="eggNOG" id="COG4105">
    <property type="taxonomic scope" value="Bacteria"/>
</dbReference>
<keyword evidence="1" id="KW-0732">Signal</keyword>
<name>D6Z457_DESAT</name>
<gene>
    <name evidence="7" type="ordered locus">DaAHT2_1639</name>
</gene>
<dbReference type="GO" id="GO:0051205">
    <property type="term" value="P:protein insertion into membrane"/>
    <property type="evidence" value="ECO:0007669"/>
    <property type="project" value="TreeGrafter"/>
</dbReference>
<dbReference type="OrthoDB" id="9781894at2"/>
<dbReference type="PANTHER" id="PTHR37423">
    <property type="entry name" value="SOLUBLE LYTIC MUREIN TRANSGLYCOSYLASE-RELATED"/>
    <property type="match status" value="1"/>
</dbReference>
<dbReference type="InterPro" id="IPR011990">
    <property type="entry name" value="TPR-like_helical_dom_sf"/>
</dbReference>
<dbReference type="Pfam" id="PF13525">
    <property type="entry name" value="YfiO"/>
    <property type="match status" value="1"/>
</dbReference>
<sequence>MPLFQHPSARPTGWSAWLLTLLILLLLVSGCGTKNRDQSPEAEQDPRAPELLAMEGMEKFNQARYRQALEIFKDLKERYPFSSVGVLAELKAADATYYLRRYDEALPLYQEFENNHPTNEAIPYVMFQIGMCHYQRIGTIDRDPAHALNAIAAFTRLNRAFPDSPYRKEAEARTMAARDFMARHEMFIAGFYLNTKKYDQAERRLAYLIDNYPESELIPEAEEVLAALEAGNPPRRNWRDFVPDLSLGSWRDFIGTVSAAPGVESDHY</sequence>
<dbReference type="AlphaFoldDB" id="D6Z457"/>
<dbReference type="FunCoup" id="D6Z457">
    <property type="interactions" value="67"/>
</dbReference>
<dbReference type="HAMAP" id="MF_00922">
    <property type="entry name" value="OM_assembly_BamD"/>
    <property type="match status" value="1"/>
</dbReference>
<dbReference type="InterPro" id="IPR017689">
    <property type="entry name" value="BamD"/>
</dbReference>
<evidence type="ECO:0000259" key="6">
    <source>
        <dbReference type="Pfam" id="PF13525"/>
    </source>
</evidence>
<protein>
    <submittedName>
        <fullName evidence="7">Outer membrane assembly lipoprotein YfiO</fullName>
    </submittedName>
</protein>
<organism evidence="7 8">
    <name type="scientific">Desulfurivibrio alkaliphilus (strain DSM 19089 / UNIQEM U267 / AHT2)</name>
    <dbReference type="NCBI Taxonomy" id="589865"/>
    <lineage>
        <taxon>Bacteria</taxon>
        <taxon>Pseudomonadati</taxon>
        <taxon>Thermodesulfobacteriota</taxon>
        <taxon>Desulfobulbia</taxon>
        <taxon>Desulfobulbales</taxon>
        <taxon>Desulfobulbaceae</taxon>
        <taxon>Desulfurivibrio</taxon>
    </lineage>
</organism>
<dbReference type="Gene3D" id="1.25.40.10">
    <property type="entry name" value="Tetratricopeptide repeat domain"/>
    <property type="match status" value="1"/>
</dbReference>
<evidence type="ECO:0000313" key="7">
    <source>
        <dbReference type="EMBL" id="ADH86332.1"/>
    </source>
</evidence>
<keyword evidence="5 7" id="KW-0449">Lipoprotein</keyword>